<dbReference type="Pfam" id="PF00389">
    <property type="entry name" value="2-Hacid_dh"/>
    <property type="match status" value="1"/>
</dbReference>
<evidence type="ECO:0000313" key="3">
    <source>
        <dbReference type="EMBL" id="SQC09202.1"/>
    </source>
</evidence>
<reference evidence="3 4" key="1">
    <citation type="submission" date="2018-06" db="EMBL/GenBank/DDBJ databases">
        <authorList>
            <consortium name="Pathogen Informatics"/>
            <person name="Doyle S."/>
        </authorList>
    </citation>
    <scope>NUCLEOTIDE SEQUENCE [LARGE SCALE GENOMIC DNA]</scope>
    <source>
        <strain evidence="3 4">NCTC9128</strain>
    </source>
</reference>
<organism evidence="3 4">
    <name type="scientific">Klebsiella pneumoniae</name>
    <dbReference type="NCBI Taxonomy" id="573"/>
    <lineage>
        <taxon>Bacteria</taxon>
        <taxon>Pseudomonadati</taxon>
        <taxon>Pseudomonadota</taxon>
        <taxon>Gammaproteobacteria</taxon>
        <taxon>Enterobacterales</taxon>
        <taxon>Enterobacteriaceae</taxon>
        <taxon>Klebsiella/Raoultella group</taxon>
        <taxon>Klebsiella</taxon>
        <taxon>Klebsiella pneumoniae complex</taxon>
    </lineage>
</organism>
<gene>
    <name evidence="3" type="primary">ghrB_1</name>
    <name evidence="3" type="ORF">NCTC9128_01162</name>
</gene>
<sequence length="98" mass="10966">MKPSVILYKTLPDDLLQRLEEHFSVTQVKNLRPETVSQHAEAFAQAEGLLGSSEKVDAALLEKMPKLRATSTVSVGYDNFDVEALNARRVLLMHTRPC</sequence>
<keyword evidence="1 3" id="KW-0560">Oxidoreductase</keyword>
<dbReference type="Gene3D" id="3.40.50.720">
    <property type="entry name" value="NAD(P)-binding Rossmann-like Domain"/>
    <property type="match status" value="1"/>
</dbReference>
<proteinExistence type="predicted"/>
<dbReference type="EC" id="1.1.1.79" evidence="3"/>
<protein>
    <submittedName>
        <fullName evidence="3">2-ketogluconate 6-phosphate reductase</fullName>
        <ecNumber evidence="3">1.1.1.79</ecNumber>
    </submittedName>
</protein>
<dbReference type="GO" id="GO:0051287">
    <property type="term" value="F:NAD binding"/>
    <property type="evidence" value="ECO:0007669"/>
    <property type="project" value="InterPro"/>
</dbReference>
<feature type="domain" description="D-isomer specific 2-hydroxyacid dehydrogenase catalytic" evidence="2">
    <location>
        <begin position="5"/>
        <end position="95"/>
    </location>
</feature>
<dbReference type="GO" id="GO:0030267">
    <property type="term" value="F:glyoxylate reductase (NADPH) activity"/>
    <property type="evidence" value="ECO:0007669"/>
    <property type="project" value="UniProtKB-EC"/>
</dbReference>
<dbReference type="Proteomes" id="UP000251088">
    <property type="component" value="Unassembled WGS sequence"/>
</dbReference>
<accession>A0A2X3BY42</accession>
<dbReference type="SUPFAM" id="SSF52283">
    <property type="entry name" value="Formate/glycerate dehydrogenase catalytic domain-like"/>
    <property type="match status" value="1"/>
</dbReference>
<evidence type="ECO:0000313" key="4">
    <source>
        <dbReference type="Proteomes" id="UP000251088"/>
    </source>
</evidence>
<evidence type="ECO:0000259" key="2">
    <source>
        <dbReference type="Pfam" id="PF00389"/>
    </source>
</evidence>
<dbReference type="InterPro" id="IPR006139">
    <property type="entry name" value="D-isomer_2_OHA_DH_cat_dom"/>
</dbReference>
<dbReference type="EMBL" id="UAWN01000005">
    <property type="protein sequence ID" value="SQC09202.1"/>
    <property type="molecule type" value="Genomic_DNA"/>
</dbReference>
<name>A0A2X3BY42_KLEPN</name>
<dbReference type="AlphaFoldDB" id="A0A2X3BY42"/>
<evidence type="ECO:0000256" key="1">
    <source>
        <dbReference type="ARBA" id="ARBA00023002"/>
    </source>
</evidence>